<evidence type="ECO:0000313" key="7">
    <source>
        <dbReference type="Proteomes" id="UP000030008"/>
    </source>
</evidence>
<evidence type="ECO:0000256" key="2">
    <source>
        <dbReference type="ARBA" id="ARBA00023125"/>
    </source>
</evidence>
<dbReference type="InterPro" id="IPR000835">
    <property type="entry name" value="HTH_MarR-typ"/>
</dbReference>
<dbReference type="AlphaFoldDB" id="A0A099I4W5"/>
<dbReference type="PRINTS" id="PR00598">
    <property type="entry name" value="HTHMARR"/>
</dbReference>
<reference evidence="6 8" key="2">
    <citation type="submission" date="2020-02" db="EMBL/GenBank/DDBJ databases">
        <authorList>
            <person name="Kociolek L.K."/>
            <person name="Ozer E.A."/>
        </authorList>
    </citation>
    <scope>NUCLEOTIDE SEQUENCE [LARGE SCALE GENOMIC DNA]</scope>
    <source>
        <strain evidence="6 8">ATCC 14501</strain>
    </source>
</reference>
<dbReference type="PROSITE" id="PS50995">
    <property type="entry name" value="HTH_MARR_2"/>
    <property type="match status" value="1"/>
</dbReference>
<evidence type="ECO:0000313" key="6">
    <source>
        <dbReference type="EMBL" id="QJA04076.1"/>
    </source>
</evidence>
<protein>
    <submittedName>
        <fullName evidence="5">MarR family transcriptional regulator</fullName>
    </submittedName>
</protein>
<dbReference type="Pfam" id="PF01047">
    <property type="entry name" value="MarR"/>
    <property type="match status" value="1"/>
</dbReference>
<dbReference type="EMBL" id="CP048838">
    <property type="protein sequence ID" value="QJA04076.1"/>
    <property type="molecule type" value="Genomic_DNA"/>
</dbReference>
<proteinExistence type="predicted"/>
<dbReference type="SMART" id="SM00347">
    <property type="entry name" value="HTH_MARR"/>
    <property type="match status" value="1"/>
</dbReference>
<dbReference type="RefSeq" id="WP_002607539.1">
    <property type="nucleotide sequence ID" value="NZ_BAAACC010000013.1"/>
</dbReference>
<dbReference type="GeneID" id="61927337"/>
<dbReference type="GO" id="GO:0003677">
    <property type="term" value="F:DNA binding"/>
    <property type="evidence" value="ECO:0007669"/>
    <property type="project" value="UniProtKB-KW"/>
</dbReference>
<dbReference type="InterPro" id="IPR036388">
    <property type="entry name" value="WH-like_DNA-bd_sf"/>
</dbReference>
<dbReference type="PANTHER" id="PTHR42756:SF2">
    <property type="entry name" value="MARR FAMILY REGULATORY PROTEIN"/>
    <property type="match status" value="1"/>
</dbReference>
<keyword evidence="3" id="KW-0804">Transcription</keyword>
<organism evidence="5 7">
    <name type="scientific">Clostridium innocuum</name>
    <dbReference type="NCBI Taxonomy" id="1522"/>
    <lineage>
        <taxon>Bacteria</taxon>
        <taxon>Bacillati</taxon>
        <taxon>Bacillota</taxon>
        <taxon>Clostridia</taxon>
        <taxon>Eubacteriales</taxon>
        <taxon>Clostridiaceae</taxon>
        <taxon>Clostridium</taxon>
    </lineage>
</organism>
<sequence>MAHISKNASIVYRSSQAFFDETLAPYHIGCGQQFFLMRIYEQPGISQFELAETGSFDKGTCARAVKKLEELGYLRRETRSSDRRSVQLYLTGQGEQLVPVIQGMLLEWNAILCRTLQADEKEQAERLLDEIAGNAAAYIKR</sequence>
<evidence type="ECO:0000256" key="1">
    <source>
        <dbReference type="ARBA" id="ARBA00023015"/>
    </source>
</evidence>
<dbReference type="InterPro" id="IPR036390">
    <property type="entry name" value="WH_DNA-bd_sf"/>
</dbReference>
<dbReference type="SUPFAM" id="SSF46785">
    <property type="entry name" value="Winged helix' DNA-binding domain"/>
    <property type="match status" value="1"/>
</dbReference>
<dbReference type="GO" id="GO:0003700">
    <property type="term" value="F:DNA-binding transcription factor activity"/>
    <property type="evidence" value="ECO:0007669"/>
    <property type="project" value="InterPro"/>
</dbReference>
<keyword evidence="1" id="KW-0805">Transcription regulation</keyword>
<dbReference type="PANTHER" id="PTHR42756">
    <property type="entry name" value="TRANSCRIPTIONAL REGULATOR, MARR"/>
    <property type="match status" value="1"/>
</dbReference>
<evidence type="ECO:0000256" key="3">
    <source>
        <dbReference type="ARBA" id="ARBA00023163"/>
    </source>
</evidence>
<keyword evidence="2" id="KW-0238">DNA-binding</keyword>
<dbReference type="EMBL" id="JQIF01000074">
    <property type="protein sequence ID" value="KGJ52292.1"/>
    <property type="molecule type" value="Genomic_DNA"/>
</dbReference>
<name>A0A099I4W5_CLOIN</name>
<accession>A0A099I4W5</accession>
<dbReference type="Gene3D" id="1.10.10.10">
    <property type="entry name" value="Winged helix-like DNA-binding domain superfamily/Winged helix DNA-binding domain"/>
    <property type="match status" value="1"/>
</dbReference>
<feature type="domain" description="HTH marR-type" evidence="4">
    <location>
        <begin position="1"/>
        <end position="133"/>
    </location>
</feature>
<evidence type="ECO:0000259" key="4">
    <source>
        <dbReference type="PROSITE" id="PS50995"/>
    </source>
</evidence>
<gene>
    <name evidence="5" type="ORF">CIAN88_15605</name>
    <name evidence="6" type="ORF">G4D54_17330</name>
</gene>
<reference evidence="5 7" key="1">
    <citation type="submission" date="2014-08" db="EMBL/GenBank/DDBJ databases">
        <title>Clostridium innocuum, an unnegligible vancomycin-resistant pathogen causing extra-intestinal infections.</title>
        <authorList>
            <person name="Feng Y."/>
            <person name="Chiu C.-H."/>
        </authorList>
    </citation>
    <scope>NUCLEOTIDE SEQUENCE [LARGE SCALE GENOMIC DNA]</scope>
    <source>
        <strain evidence="5 7">AN88</strain>
    </source>
</reference>
<evidence type="ECO:0000313" key="5">
    <source>
        <dbReference type="EMBL" id="KGJ52292.1"/>
    </source>
</evidence>
<dbReference type="Proteomes" id="UP000030008">
    <property type="component" value="Unassembled WGS sequence"/>
</dbReference>
<dbReference type="Proteomes" id="UP000503330">
    <property type="component" value="Chromosome"/>
</dbReference>
<evidence type="ECO:0000313" key="8">
    <source>
        <dbReference type="Proteomes" id="UP000503330"/>
    </source>
</evidence>